<accession>A0AAV2DNS6</accession>
<reference evidence="1 2" key="1">
    <citation type="submission" date="2024-04" db="EMBL/GenBank/DDBJ databases">
        <authorList>
            <person name="Fracassetti M."/>
        </authorList>
    </citation>
    <scope>NUCLEOTIDE SEQUENCE [LARGE SCALE GENOMIC DNA]</scope>
</reference>
<organism evidence="1 2">
    <name type="scientific">Linum trigynum</name>
    <dbReference type="NCBI Taxonomy" id="586398"/>
    <lineage>
        <taxon>Eukaryota</taxon>
        <taxon>Viridiplantae</taxon>
        <taxon>Streptophyta</taxon>
        <taxon>Embryophyta</taxon>
        <taxon>Tracheophyta</taxon>
        <taxon>Spermatophyta</taxon>
        <taxon>Magnoliopsida</taxon>
        <taxon>eudicotyledons</taxon>
        <taxon>Gunneridae</taxon>
        <taxon>Pentapetalae</taxon>
        <taxon>rosids</taxon>
        <taxon>fabids</taxon>
        <taxon>Malpighiales</taxon>
        <taxon>Linaceae</taxon>
        <taxon>Linum</taxon>
    </lineage>
</organism>
<dbReference type="EMBL" id="OZ034816">
    <property type="protein sequence ID" value="CAL1375250.1"/>
    <property type="molecule type" value="Genomic_DNA"/>
</dbReference>
<name>A0AAV2DNS6_9ROSI</name>
<keyword evidence="2" id="KW-1185">Reference proteome</keyword>
<dbReference type="Proteomes" id="UP001497516">
    <property type="component" value="Chromosome 3"/>
</dbReference>
<protein>
    <submittedName>
        <fullName evidence="1">Uncharacterized protein</fullName>
    </submittedName>
</protein>
<evidence type="ECO:0000313" key="2">
    <source>
        <dbReference type="Proteomes" id="UP001497516"/>
    </source>
</evidence>
<dbReference type="AlphaFoldDB" id="A0AAV2DNS6"/>
<sequence>MDVDRNGNWSLCLIPEVRSDNQTHPKAHNNLSFLITDLRAWLPEPKLKSSPMGLYLGMAMGRVGADSAYPLPYPM</sequence>
<proteinExistence type="predicted"/>
<gene>
    <name evidence="1" type="ORF">LTRI10_LOCUS17062</name>
</gene>
<evidence type="ECO:0000313" key="1">
    <source>
        <dbReference type="EMBL" id="CAL1375250.1"/>
    </source>
</evidence>